<sequence>MTTAGVGAITSAVRPVAGGSFVLCAIGAGVLVLSALVMIEANSRHPMMPLDVFRSRDFTGAHLVTLLLHFANKRIKAGNPSTATVLSIVQFPR</sequence>
<feature type="transmembrane region" description="Helical" evidence="1">
    <location>
        <begin position="20"/>
        <end position="39"/>
    </location>
</feature>
<comment type="caution">
    <text evidence="2">The sequence shown here is derived from an EMBL/GenBank/DDBJ whole genome shotgun (WGS) entry which is preliminary data.</text>
</comment>
<organism evidence="2 3">
    <name type="scientific">Paraburkholderia panacisoli</name>
    <dbReference type="NCBI Taxonomy" id="2603818"/>
    <lineage>
        <taxon>Bacteria</taxon>
        <taxon>Pseudomonadati</taxon>
        <taxon>Pseudomonadota</taxon>
        <taxon>Betaproteobacteria</taxon>
        <taxon>Burkholderiales</taxon>
        <taxon>Burkholderiaceae</taxon>
        <taxon>Paraburkholderia</taxon>
    </lineage>
</organism>
<dbReference type="Proteomes" id="UP000325273">
    <property type="component" value="Unassembled WGS sequence"/>
</dbReference>
<keyword evidence="1" id="KW-0812">Transmembrane</keyword>
<dbReference type="EMBL" id="VTUZ01000040">
    <property type="protein sequence ID" value="KAA1001768.1"/>
    <property type="molecule type" value="Genomic_DNA"/>
</dbReference>
<evidence type="ECO:0000256" key="1">
    <source>
        <dbReference type="SAM" id="Phobius"/>
    </source>
</evidence>
<evidence type="ECO:0000313" key="3">
    <source>
        <dbReference type="Proteomes" id="UP000325273"/>
    </source>
</evidence>
<evidence type="ECO:0000313" key="2">
    <source>
        <dbReference type="EMBL" id="KAA1001768.1"/>
    </source>
</evidence>
<proteinExistence type="predicted"/>
<gene>
    <name evidence="2" type="ORF">FVF58_38845</name>
</gene>
<protein>
    <submittedName>
        <fullName evidence="2">Uncharacterized protein</fullName>
    </submittedName>
</protein>
<keyword evidence="1" id="KW-0472">Membrane</keyword>
<dbReference type="AlphaFoldDB" id="A0A5B0GGU5"/>
<name>A0A5B0GGU5_9BURK</name>
<keyword evidence="1" id="KW-1133">Transmembrane helix</keyword>
<accession>A0A5B0GGU5</accession>
<dbReference type="RefSeq" id="WP_149674967.1">
    <property type="nucleotide sequence ID" value="NZ_VTUZ01000040.1"/>
</dbReference>
<reference evidence="2 3" key="1">
    <citation type="submission" date="2019-08" db="EMBL/GenBank/DDBJ databases">
        <title>Paraburkholderia sp. DCY113.</title>
        <authorList>
            <person name="Kang J."/>
        </authorList>
    </citation>
    <scope>NUCLEOTIDE SEQUENCE [LARGE SCALE GENOMIC DNA]</scope>
    <source>
        <strain evidence="2 3">DCY113</strain>
    </source>
</reference>
<keyword evidence="3" id="KW-1185">Reference proteome</keyword>